<dbReference type="EMBL" id="LVCJ01000194">
    <property type="protein sequence ID" value="OAL18504.1"/>
    <property type="molecule type" value="Genomic_DNA"/>
</dbReference>
<feature type="compositionally biased region" description="Basic residues" evidence="1">
    <location>
        <begin position="512"/>
        <end position="522"/>
    </location>
</feature>
<name>A0A178BMN5_9EURO</name>
<feature type="region of interest" description="Disordered" evidence="1">
    <location>
        <begin position="512"/>
        <end position="535"/>
    </location>
</feature>
<feature type="compositionally biased region" description="Polar residues" evidence="1">
    <location>
        <begin position="53"/>
        <end position="65"/>
    </location>
</feature>
<gene>
    <name evidence="3" type="ORF">AYO20_11741</name>
</gene>
<feature type="region of interest" description="Disordered" evidence="1">
    <location>
        <begin position="333"/>
        <end position="387"/>
    </location>
</feature>
<feature type="domain" description="DUF7896" evidence="2">
    <location>
        <begin position="469"/>
        <end position="548"/>
    </location>
</feature>
<accession>A0A178BMN5</accession>
<dbReference type="GeneID" id="34595111"/>
<keyword evidence="4" id="KW-1185">Reference proteome</keyword>
<dbReference type="AlphaFoldDB" id="A0A178BMN5"/>
<comment type="caution">
    <text evidence="3">The sequence shown here is derived from an EMBL/GenBank/DDBJ whole genome shotgun (WGS) entry which is preliminary data.</text>
</comment>
<feature type="region of interest" description="Disordered" evidence="1">
    <location>
        <begin position="246"/>
        <end position="265"/>
    </location>
</feature>
<organism evidence="3 4">
    <name type="scientific">Fonsecaea nubica</name>
    <dbReference type="NCBI Taxonomy" id="856822"/>
    <lineage>
        <taxon>Eukaryota</taxon>
        <taxon>Fungi</taxon>
        <taxon>Dikarya</taxon>
        <taxon>Ascomycota</taxon>
        <taxon>Pezizomycotina</taxon>
        <taxon>Eurotiomycetes</taxon>
        <taxon>Chaetothyriomycetidae</taxon>
        <taxon>Chaetothyriales</taxon>
        <taxon>Herpotrichiellaceae</taxon>
        <taxon>Fonsecaea</taxon>
    </lineage>
</organism>
<feature type="compositionally biased region" description="Low complexity" evidence="1">
    <location>
        <begin position="333"/>
        <end position="359"/>
    </location>
</feature>
<reference evidence="3 4" key="1">
    <citation type="submission" date="2016-03" db="EMBL/GenBank/DDBJ databases">
        <title>The draft genome sequence of Fonsecaea nubica causative agent of cutaneous subcutaneous infection in human host.</title>
        <authorList>
            <person name="Costa F."/>
            <person name="Sybren D.H."/>
            <person name="Raittz R.T."/>
            <person name="Weiss V.A."/>
            <person name="Leao A.C."/>
            <person name="Gomes R."/>
            <person name="De Souza E.M."/>
            <person name="Pedrosa F.O."/>
            <person name="Steffens M.B."/>
            <person name="Bombassaro A."/>
            <person name="Tadra-Sfeir M.Z."/>
            <person name="Moreno L.F."/>
            <person name="Najafzadeh M.J."/>
            <person name="Felipe M.S."/>
            <person name="Teixeira M."/>
            <person name="Sun J."/>
            <person name="Xi L."/>
            <person name="Castro M.A."/>
            <person name="Vicente V.A."/>
        </authorList>
    </citation>
    <scope>NUCLEOTIDE SEQUENCE [LARGE SCALE GENOMIC DNA]</scope>
    <source>
        <strain evidence="3 4">CBS 269.64</strain>
    </source>
</reference>
<dbReference type="InterPro" id="IPR057218">
    <property type="entry name" value="DUF7896"/>
</dbReference>
<feature type="region of interest" description="Disordered" evidence="1">
    <location>
        <begin position="53"/>
        <end position="74"/>
    </location>
</feature>
<dbReference type="PANTHER" id="PTHR42031:SF1">
    <property type="entry name" value="KEY LIME PATHOGENICITY PROTEIN"/>
    <property type="match status" value="1"/>
</dbReference>
<dbReference type="PANTHER" id="PTHR42031">
    <property type="entry name" value="KEY LIME PATHOGENICITY PROTEIN"/>
    <property type="match status" value="1"/>
</dbReference>
<feature type="region of interest" description="Disordered" evidence="1">
    <location>
        <begin position="283"/>
        <end position="308"/>
    </location>
</feature>
<proteinExistence type="predicted"/>
<dbReference type="OrthoDB" id="5377599at2759"/>
<evidence type="ECO:0000259" key="2">
    <source>
        <dbReference type="Pfam" id="PF25438"/>
    </source>
</evidence>
<dbReference type="Pfam" id="PF25438">
    <property type="entry name" value="DUF7896"/>
    <property type="match status" value="1"/>
</dbReference>
<dbReference type="RefSeq" id="XP_022494071.1">
    <property type="nucleotide sequence ID" value="XM_022649958.1"/>
</dbReference>
<feature type="compositionally biased region" description="Low complexity" evidence="1">
    <location>
        <begin position="133"/>
        <end position="146"/>
    </location>
</feature>
<protein>
    <recommendedName>
        <fullName evidence="2">DUF7896 domain-containing protein</fullName>
    </recommendedName>
</protein>
<evidence type="ECO:0000256" key="1">
    <source>
        <dbReference type="SAM" id="MobiDB-lite"/>
    </source>
</evidence>
<feature type="region of interest" description="Disordered" evidence="1">
    <location>
        <begin position="111"/>
        <end position="158"/>
    </location>
</feature>
<evidence type="ECO:0000313" key="3">
    <source>
        <dbReference type="EMBL" id="OAL18504.1"/>
    </source>
</evidence>
<dbReference type="Proteomes" id="UP000185904">
    <property type="component" value="Unassembled WGS sequence"/>
</dbReference>
<sequence>MADNMDSGAHQVIELLRSCRAAYEQTIQHLSPDELEQVSRYWNSMNVEMRNSPTTSTYEFGSSVPSKRPASSAMVGDMEPASKRSVHKAVSLASSAPTAHVLERHVSAPIVGQSASRTQPSRPLVRTSPLPPTTSTTTTTTATTKPMPIPRRNSWQRRGSTAASYPNRYLGSNLHFIEEVQVMSPADFLAKSTSDDFHQTPPTISLTPPTVVERGEFHINQMAQLTSPYSSAIESPGGVFTPMTATSDSSMTAPSTVLSEPMSRSNTNDVLCEGFGMFRMDSMSMPKDHKASSSMMAESRYPQDNEPARQFSFTSSVGYNEFSRFSFDDELQSSSSPSSFEMKKSPSSGSDASSVSILSESHMSSARGLPQEVIPRSSNTVSRPLAPKMERAHPVSSSSLHSAEIPAPKLIAVQGADGTVKHKAEITRTVRQQPPRKTTFCQFCNDQPQGFHGDHELRRHIERHHSQVRRVWICKDASADGKFLSNCKACRSRKTYGANYNAAAHLRRAHFNPCKNRRGGRGKKSEGRGGMGGGNTPPMEFLKHWMYEELELNVNGRVIIQDINVPDTTFQAAVVNEHIKCASSASNTNNNNGGLDSANYELTDDDMMQTQAMPMLDLSQEPLFYDNMLNADAYVNVDPTSQNAMYNANASGFNFASEDSNFGFPQY</sequence>
<evidence type="ECO:0000313" key="4">
    <source>
        <dbReference type="Proteomes" id="UP000185904"/>
    </source>
</evidence>